<keyword evidence="2" id="KW-1185">Reference proteome</keyword>
<dbReference type="VEuPathDB" id="VectorBase:GPPI038509"/>
<dbReference type="EMBL" id="JXJN01019247">
    <property type="status" value="NOT_ANNOTATED_CDS"/>
    <property type="molecule type" value="Genomic_DNA"/>
</dbReference>
<sequence length="84" mass="9750">MYRNQLTPVKQDEASCIILFLSYALARNENKAINKSYGVNKMHKFLIANVCKIIIFKSRLRFEVKTKNKCGHLAEVTNFHMSLD</sequence>
<reference evidence="1" key="2">
    <citation type="submission" date="2020-05" db="UniProtKB">
        <authorList>
            <consortium name="EnsemblMetazoa"/>
        </authorList>
    </citation>
    <scope>IDENTIFICATION</scope>
    <source>
        <strain evidence="1">IAEA</strain>
    </source>
</reference>
<proteinExistence type="predicted"/>
<organism evidence="1 2">
    <name type="scientific">Glossina palpalis gambiensis</name>
    <dbReference type="NCBI Taxonomy" id="67801"/>
    <lineage>
        <taxon>Eukaryota</taxon>
        <taxon>Metazoa</taxon>
        <taxon>Ecdysozoa</taxon>
        <taxon>Arthropoda</taxon>
        <taxon>Hexapoda</taxon>
        <taxon>Insecta</taxon>
        <taxon>Pterygota</taxon>
        <taxon>Neoptera</taxon>
        <taxon>Endopterygota</taxon>
        <taxon>Diptera</taxon>
        <taxon>Brachycera</taxon>
        <taxon>Muscomorpha</taxon>
        <taxon>Hippoboscoidea</taxon>
        <taxon>Glossinidae</taxon>
        <taxon>Glossina</taxon>
    </lineage>
</organism>
<protein>
    <submittedName>
        <fullName evidence="1">Uncharacterized protein</fullName>
    </submittedName>
</protein>
<dbReference type="Proteomes" id="UP000092460">
    <property type="component" value="Unassembled WGS sequence"/>
</dbReference>
<dbReference type="EMBL" id="JXJN01019246">
    <property type="status" value="NOT_ANNOTATED_CDS"/>
    <property type="molecule type" value="Genomic_DNA"/>
</dbReference>
<evidence type="ECO:0000313" key="2">
    <source>
        <dbReference type="Proteomes" id="UP000092460"/>
    </source>
</evidence>
<dbReference type="AlphaFoldDB" id="A0A1B0BRR9"/>
<accession>A0A1B0BRR9</accession>
<name>A0A1B0BRR9_9MUSC</name>
<dbReference type="EMBL" id="JXJN01019248">
    <property type="status" value="NOT_ANNOTATED_CDS"/>
    <property type="molecule type" value="Genomic_DNA"/>
</dbReference>
<reference evidence="2" key="1">
    <citation type="submission" date="2015-01" db="EMBL/GenBank/DDBJ databases">
        <authorList>
            <person name="Aksoy S."/>
            <person name="Warren W."/>
            <person name="Wilson R.K."/>
        </authorList>
    </citation>
    <scope>NUCLEOTIDE SEQUENCE [LARGE SCALE GENOMIC DNA]</scope>
    <source>
        <strain evidence="2">IAEA</strain>
    </source>
</reference>
<evidence type="ECO:0000313" key="1">
    <source>
        <dbReference type="EnsemblMetazoa" id="GPPI038509-PA"/>
    </source>
</evidence>
<dbReference type="EnsemblMetazoa" id="GPPI038509-RA">
    <property type="protein sequence ID" value="GPPI038509-PA"/>
    <property type="gene ID" value="GPPI038509"/>
</dbReference>